<accession>A0A0D2NQ48</accession>
<proteinExistence type="predicted"/>
<dbReference type="OrthoDB" id="3055718at2759"/>
<evidence type="ECO:0008006" key="3">
    <source>
        <dbReference type="Google" id="ProtNLM"/>
    </source>
</evidence>
<reference evidence="2" key="1">
    <citation type="submission" date="2014-04" db="EMBL/GenBank/DDBJ databases">
        <title>Evolutionary Origins and Diversification of the Mycorrhizal Mutualists.</title>
        <authorList>
            <consortium name="DOE Joint Genome Institute"/>
            <consortium name="Mycorrhizal Genomics Consortium"/>
            <person name="Kohler A."/>
            <person name="Kuo A."/>
            <person name="Nagy L.G."/>
            <person name="Floudas D."/>
            <person name="Copeland A."/>
            <person name="Barry K.W."/>
            <person name="Cichocki N."/>
            <person name="Veneault-Fourrey C."/>
            <person name="LaButti K."/>
            <person name="Lindquist E.A."/>
            <person name="Lipzen A."/>
            <person name="Lundell T."/>
            <person name="Morin E."/>
            <person name="Murat C."/>
            <person name="Riley R."/>
            <person name="Ohm R."/>
            <person name="Sun H."/>
            <person name="Tunlid A."/>
            <person name="Henrissat B."/>
            <person name="Grigoriev I.V."/>
            <person name="Hibbett D.S."/>
            <person name="Martin F."/>
        </authorList>
    </citation>
    <scope>NUCLEOTIDE SEQUENCE [LARGE SCALE GENOMIC DNA]</scope>
    <source>
        <strain evidence="2">FD-334 SS-4</strain>
    </source>
</reference>
<name>A0A0D2NQ48_HYPSF</name>
<dbReference type="AlphaFoldDB" id="A0A0D2NQ48"/>
<sequence>MVSLPYDIIAEIVDTLADTDNYRSLFDLSATCKSILHLCRAHIFSVMTLVPRNWDGLSRTKSYRLRSFLINRTLFRVKTVEDLVESCPSVLKYVRTLHLQSHQSNYHDVAYLNLLSKFNDLSSLSIASYEDIVGYRIDPYKPKQNWSSFPESYRSSLMQLVQRSPVQKLFLNNIAEIPRSILQPCGDLIHLSLYCATFSSDDSLKPPINPIQLKELFFRYDIEAASPLLDSHSSHGSSIIDPGSLESLGIELHDVNIESGSEREIVKNVSDLENLIISDPTDITK</sequence>
<evidence type="ECO:0000313" key="1">
    <source>
        <dbReference type="EMBL" id="KJA18901.1"/>
    </source>
</evidence>
<protein>
    <recommendedName>
        <fullName evidence="3">F-box domain-containing protein</fullName>
    </recommendedName>
</protein>
<dbReference type="STRING" id="945553.A0A0D2NQ48"/>
<gene>
    <name evidence="1" type="ORF">HYPSUDRAFT_204995</name>
</gene>
<organism evidence="1 2">
    <name type="scientific">Hypholoma sublateritium (strain FD-334 SS-4)</name>
    <dbReference type="NCBI Taxonomy" id="945553"/>
    <lineage>
        <taxon>Eukaryota</taxon>
        <taxon>Fungi</taxon>
        <taxon>Dikarya</taxon>
        <taxon>Basidiomycota</taxon>
        <taxon>Agaricomycotina</taxon>
        <taxon>Agaricomycetes</taxon>
        <taxon>Agaricomycetidae</taxon>
        <taxon>Agaricales</taxon>
        <taxon>Agaricineae</taxon>
        <taxon>Strophariaceae</taxon>
        <taxon>Hypholoma</taxon>
    </lineage>
</organism>
<keyword evidence="2" id="KW-1185">Reference proteome</keyword>
<dbReference type="OMA" id="TLNDACV"/>
<dbReference type="EMBL" id="KN817583">
    <property type="protein sequence ID" value="KJA18901.1"/>
    <property type="molecule type" value="Genomic_DNA"/>
</dbReference>
<evidence type="ECO:0000313" key="2">
    <source>
        <dbReference type="Proteomes" id="UP000054270"/>
    </source>
</evidence>
<dbReference type="Proteomes" id="UP000054270">
    <property type="component" value="Unassembled WGS sequence"/>
</dbReference>